<evidence type="ECO:0000313" key="2">
    <source>
        <dbReference type="Proteomes" id="UP000002743"/>
    </source>
</evidence>
<dbReference type="KEGG" id="mei:Msip34_2201"/>
<sequence length="258" mass="30000">MILEEKEFLLNSPLYHQLNVDDSNIDKAWNIKFYNGSIDIFCLECQKDSVFTRKPRQISYGYEKWNSDSEYALHFNCTRVFSHEIVFYIKTTENTIQKIGQYPSIADLALQDIKKYQKLMSKSYYQDLSRAIGLSAHGVGIGSFVYLRRVFEFLVEQAHSKFISTPSWDEEAYKKSRMSEKIEMIKNALPTFLVENKNLYGILSKGVHELSEKECLEVFPLMKISIEIILDSELEESARKQKIEQARSSLSALQSKLK</sequence>
<proteinExistence type="predicted"/>
<protein>
    <submittedName>
        <fullName evidence="1">Uncharacterized protein</fullName>
    </submittedName>
</protein>
<reference evidence="2" key="1">
    <citation type="submission" date="2009-07" db="EMBL/GenBank/DDBJ databases">
        <title>Complete sequence of chromosome of Methylovorus sp. SIP3-4.</title>
        <authorList>
            <person name="Lucas S."/>
            <person name="Copeland A."/>
            <person name="Lapidus A."/>
            <person name="Glavina del Rio T."/>
            <person name="Tice H."/>
            <person name="Bruce D."/>
            <person name="Goodwin L."/>
            <person name="Pitluck S."/>
            <person name="Clum A."/>
            <person name="Larimer F."/>
            <person name="Land M."/>
            <person name="Hauser L."/>
            <person name="Kyrpides N."/>
            <person name="Mikhailova N."/>
            <person name="Kayluzhnaya M."/>
            <person name="Chistoserdova L."/>
        </authorList>
    </citation>
    <scope>NUCLEOTIDE SEQUENCE [LARGE SCALE GENOMIC DNA]</scope>
    <source>
        <strain evidence="2">SIP3-4</strain>
    </source>
</reference>
<name>C6X7H8_METGS</name>
<dbReference type="EMBL" id="CP001674">
    <property type="protein sequence ID" value="ACT51443.1"/>
    <property type="molecule type" value="Genomic_DNA"/>
</dbReference>
<dbReference type="HOGENOM" id="CLU_070563_0_0_4"/>
<organism evidence="1 2">
    <name type="scientific">Methylovorus glucosotrophus (strain SIP3-4)</name>
    <dbReference type="NCBI Taxonomy" id="582744"/>
    <lineage>
        <taxon>Bacteria</taxon>
        <taxon>Pseudomonadati</taxon>
        <taxon>Pseudomonadota</taxon>
        <taxon>Betaproteobacteria</taxon>
        <taxon>Nitrosomonadales</taxon>
        <taxon>Methylophilaceae</taxon>
        <taxon>Methylovorus</taxon>
    </lineage>
</organism>
<gene>
    <name evidence="1" type="ordered locus">Msip34_2201</name>
</gene>
<dbReference type="OrthoDB" id="981660at2"/>
<dbReference type="AlphaFoldDB" id="C6X7H8"/>
<reference evidence="1 2" key="2">
    <citation type="journal article" date="2011" name="J. Bacteriol.">
        <title>Genomes of three methylotrophs from a single niche uncover genetic and metabolic divergence of Methylophilaceae.</title>
        <authorList>
            <person name="Lapidus A."/>
            <person name="Clum A."/>
            <person name="Labutti K."/>
            <person name="Kaluzhnaya M.G."/>
            <person name="Lim S."/>
            <person name="Beck D.A."/>
            <person name="Glavina Del Rio T."/>
            <person name="Nolan M."/>
            <person name="Mavromatis K."/>
            <person name="Huntemann M."/>
            <person name="Lucas S."/>
            <person name="Lidstrom M.E."/>
            <person name="Ivanova N."/>
            <person name="Chistoserdova L."/>
        </authorList>
    </citation>
    <scope>NUCLEOTIDE SEQUENCE [LARGE SCALE GENOMIC DNA]</scope>
    <source>
        <strain evidence="1 2">SIP3-4</strain>
    </source>
</reference>
<dbReference type="STRING" id="582744.Msip34_2201"/>
<dbReference type="eggNOG" id="ENOG5031APV">
    <property type="taxonomic scope" value="Bacteria"/>
</dbReference>
<evidence type="ECO:0000313" key="1">
    <source>
        <dbReference type="EMBL" id="ACT51443.1"/>
    </source>
</evidence>
<keyword evidence="2" id="KW-1185">Reference proteome</keyword>
<dbReference type="Proteomes" id="UP000002743">
    <property type="component" value="Chromosome"/>
</dbReference>
<accession>C6X7H8</accession>
<dbReference type="RefSeq" id="WP_015830766.1">
    <property type="nucleotide sequence ID" value="NC_012969.1"/>
</dbReference>